<dbReference type="EC" id="3.5.2.6" evidence="3 7"/>
<feature type="domain" description="Penicillin-binding protein transpeptidase" evidence="9">
    <location>
        <begin position="44"/>
        <end position="252"/>
    </location>
</feature>
<accession>A0ABY1P418</accession>
<reference evidence="10 11" key="1">
    <citation type="submission" date="2017-05" db="EMBL/GenBank/DDBJ databases">
        <authorList>
            <person name="Varghese N."/>
            <person name="Submissions S."/>
        </authorList>
    </citation>
    <scope>NUCLEOTIDE SEQUENCE [LARGE SCALE GENOMIC DNA]</scope>
    <source>
        <strain evidence="10 11">DSM 29734</strain>
    </source>
</reference>
<sequence>MWHKLAPLMLSVLCLTSAAPAQADIACTLVHKVGDKNPVFQQGQHCDTAFSPASTFKLPLALIGFEEGILQSPDTPAVTYDPDLNAPFKSWRQTTTPRTWLKFSVVWYSQWLTRRLGASAFQHHVDRLNYGNRDLRGTPGKDEGLTHAWLSSSLKITPTQQAEFLQRLVLQDLPYTQRAMEQTLATSQSFSASTGHRLKGKTGNAWAVDSQSKRLKEQHGWFVGWLTHQEAQYVFVHLIVEDGAASGFASNRARKYVLFRLPEWLEGQ</sequence>
<evidence type="ECO:0000313" key="10">
    <source>
        <dbReference type="EMBL" id="SMP25987.1"/>
    </source>
</evidence>
<dbReference type="Gene3D" id="3.40.710.10">
    <property type="entry name" value="DD-peptidase/beta-lactamase superfamily"/>
    <property type="match status" value="1"/>
</dbReference>
<protein>
    <recommendedName>
        <fullName evidence="3 7">Beta-lactamase</fullName>
        <ecNumber evidence="3 7">3.5.2.6</ecNumber>
    </recommendedName>
</protein>
<dbReference type="InterPro" id="IPR002137">
    <property type="entry name" value="Beta-lactam_class-D_AS"/>
</dbReference>
<evidence type="ECO:0000256" key="2">
    <source>
        <dbReference type="ARBA" id="ARBA00007898"/>
    </source>
</evidence>
<dbReference type="EMBL" id="FXTY01000005">
    <property type="protein sequence ID" value="SMP25987.1"/>
    <property type="molecule type" value="Genomic_DNA"/>
</dbReference>
<dbReference type="PANTHER" id="PTHR30627:SF6">
    <property type="entry name" value="BETA-LACTAMASE YBXI-RELATED"/>
    <property type="match status" value="1"/>
</dbReference>
<feature type="signal peptide" evidence="8">
    <location>
        <begin position="1"/>
        <end position="23"/>
    </location>
</feature>
<keyword evidence="11" id="KW-1185">Reference proteome</keyword>
<evidence type="ECO:0000256" key="8">
    <source>
        <dbReference type="SAM" id="SignalP"/>
    </source>
</evidence>
<evidence type="ECO:0000256" key="7">
    <source>
        <dbReference type="RuleBase" id="RU361140"/>
    </source>
</evidence>
<dbReference type="RefSeq" id="WP_283426588.1">
    <property type="nucleotide sequence ID" value="NZ_FXTY01000005.1"/>
</dbReference>
<keyword evidence="4 8" id="KW-0732">Signal</keyword>
<evidence type="ECO:0000259" key="9">
    <source>
        <dbReference type="Pfam" id="PF00905"/>
    </source>
</evidence>
<dbReference type="Proteomes" id="UP001157961">
    <property type="component" value="Unassembled WGS sequence"/>
</dbReference>
<name>A0ABY1P418_9RHOB</name>
<dbReference type="PANTHER" id="PTHR30627">
    <property type="entry name" value="PEPTIDOGLYCAN D,D-TRANSPEPTIDASE"/>
    <property type="match status" value="1"/>
</dbReference>
<evidence type="ECO:0000256" key="6">
    <source>
        <dbReference type="ARBA" id="ARBA00023251"/>
    </source>
</evidence>
<evidence type="ECO:0000256" key="1">
    <source>
        <dbReference type="ARBA" id="ARBA00001526"/>
    </source>
</evidence>
<comment type="caution">
    <text evidence="10">The sequence shown here is derived from an EMBL/GenBank/DDBJ whole genome shotgun (WGS) entry which is preliminary data.</text>
</comment>
<evidence type="ECO:0000313" key="11">
    <source>
        <dbReference type="Proteomes" id="UP001157961"/>
    </source>
</evidence>
<keyword evidence="6 7" id="KW-0046">Antibiotic resistance</keyword>
<feature type="chain" id="PRO_5046131511" description="Beta-lactamase" evidence="8">
    <location>
        <begin position="24"/>
        <end position="268"/>
    </location>
</feature>
<comment type="catalytic activity">
    <reaction evidence="1 7">
        <text>a beta-lactam + H2O = a substituted beta-amino acid</text>
        <dbReference type="Rhea" id="RHEA:20401"/>
        <dbReference type="ChEBI" id="CHEBI:15377"/>
        <dbReference type="ChEBI" id="CHEBI:35627"/>
        <dbReference type="ChEBI" id="CHEBI:140347"/>
        <dbReference type="EC" id="3.5.2.6"/>
    </reaction>
</comment>
<dbReference type="PROSITE" id="PS00337">
    <property type="entry name" value="BETA_LACTAMASE_D"/>
    <property type="match status" value="1"/>
</dbReference>
<dbReference type="InterPro" id="IPR050515">
    <property type="entry name" value="Beta-lactam/transpept"/>
</dbReference>
<dbReference type="InterPro" id="IPR001460">
    <property type="entry name" value="PCN-bd_Tpept"/>
</dbReference>
<gene>
    <name evidence="10" type="ORF">SAMN06265373_105174</name>
</gene>
<evidence type="ECO:0000256" key="4">
    <source>
        <dbReference type="ARBA" id="ARBA00022729"/>
    </source>
</evidence>
<dbReference type="SUPFAM" id="SSF56601">
    <property type="entry name" value="beta-lactamase/transpeptidase-like"/>
    <property type="match status" value="1"/>
</dbReference>
<dbReference type="Pfam" id="PF00905">
    <property type="entry name" value="Transpeptidase"/>
    <property type="match status" value="1"/>
</dbReference>
<dbReference type="InterPro" id="IPR012338">
    <property type="entry name" value="Beta-lactam/transpept-like"/>
</dbReference>
<proteinExistence type="inferred from homology"/>
<organism evidence="10 11">
    <name type="scientific">Shimia sagamensis</name>
    <dbReference type="NCBI Taxonomy" id="1566352"/>
    <lineage>
        <taxon>Bacteria</taxon>
        <taxon>Pseudomonadati</taxon>
        <taxon>Pseudomonadota</taxon>
        <taxon>Alphaproteobacteria</taxon>
        <taxon>Rhodobacterales</taxon>
        <taxon>Roseobacteraceae</taxon>
    </lineage>
</organism>
<comment type="similarity">
    <text evidence="2 7">Belongs to the class-D beta-lactamase family.</text>
</comment>
<keyword evidence="5 7" id="KW-0378">Hydrolase</keyword>
<evidence type="ECO:0000256" key="3">
    <source>
        <dbReference type="ARBA" id="ARBA00012865"/>
    </source>
</evidence>
<evidence type="ECO:0000256" key="5">
    <source>
        <dbReference type="ARBA" id="ARBA00022801"/>
    </source>
</evidence>